<sequence>MKDIAKGQILPLQQYLTCHTTPMKSIRHCGIFQCRTPLWLHRHLVPPYLSKHKHYHHTQCVGVSDKHWYGYNA</sequence>
<dbReference type="EMBL" id="AMGX01000013">
    <property type="protein sequence ID" value="EXJ68464.1"/>
    <property type="molecule type" value="Genomic_DNA"/>
</dbReference>
<reference evidence="1 2" key="1">
    <citation type="submission" date="2013-03" db="EMBL/GenBank/DDBJ databases">
        <title>The Genome Sequence of Cladophialophora psammophila CBS 110553.</title>
        <authorList>
            <consortium name="The Broad Institute Genomics Platform"/>
            <person name="Cuomo C."/>
            <person name="de Hoog S."/>
            <person name="Gorbushina A."/>
            <person name="Walker B."/>
            <person name="Young S.K."/>
            <person name="Zeng Q."/>
            <person name="Gargeya S."/>
            <person name="Fitzgerald M."/>
            <person name="Haas B."/>
            <person name="Abouelleil A."/>
            <person name="Allen A.W."/>
            <person name="Alvarado L."/>
            <person name="Arachchi H.M."/>
            <person name="Berlin A.M."/>
            <person name="Chapman S.B."/>
            <person name="Gainer-Dewar J."/>
            <person name="Goldberg J."/>
            <person name="Griggs A."/>
            <person name="Gujja S."/>
            <person name="Hansen M."/>
            <person name="Howarth C."/>
            <person name="Imamovic A."/>
            <person name="Ireland A."/>
            <person name="Larimer J."/>
            <person name="McCowan C."/>
            <person name="Murphy C."/>
            <person name="Pearson M."/>
            <person name="Poon T.W."/>
            <person name="Priest M."/>
            <person name="Roberts A."/>
            <person name="Saif S."/>
            <person name="Shea T."/>
            <person name="Sisk P."/>
            <person name="Sykes S."/>
            <person name="Wortman J."/>
            <person name="Nusbaum C."/>
            <person name="Birren B."/>
        </authorList>
    </citation>
    <scope>NUCLEOTIDE SEQUENCE [LARGE SCALE GENOMIC DNA]</scope>
    <source>
        <strain evidence="1 2">CBS 110553</strain>
    </source>
</reference>
<comment type="caution">
    <text evidence="1">The sequence shown here is derived from an EMBL/GenBank/DDBJ whole genome shotgun (WGS) entry which is preliminary data.</text>
</comment>
<name>W9XDH1_9EURO</name>
<dbReference type="AlphaFoldDB" id="W9XDH1"/>
<keyword evidence="2" id="KW-1185">Reference proteome</keyword>
<evidence type="ECO:0000313" key="2">
    <source>
        <dbReference type="Proteomes" id="UP000019471"/>
    </source>
</evidence>
<protein>
    <submittedName>
        <fullName evidence="1">Uncharacterized protein</fullName>
    </submittedName>
</protein>
<accession>W9XDH1</accession>
<organism evidence="1 2">
    <name type="scientific">Cladophialophora psammophila CBS 110553</name>
    <dbReference type="NCBI Taxonomy" id="1182543"/>
    <lineage>
        <taxon>Eukaryota</taxon>
        <taxon>Fungi</taxon>
        <taxon>Dikarya</taxon>
        <taxon>Ascomycota</taxon>
        <taxon>Pezizomycotina</taxon>
        <taxon>Eurotiomycetes</taxon>
        <taxon>Chaetothyriomycetidae</taxon>
        <taxon>Chaetothyriales</taxon>
        <taxon>Herpotrichiellaceae</taxon>
        <taxon>Cladophialophora</taxon>
    </lineage>
</organism>
<proteinExistence type="predicted"/>
<dbReference type="RefSeq" id="XP_007747030.1">
    <property type="nucleotide sequence ID" value="XM_007748840.1"/>
</dbReference>
<gene>
    <name evidence="1" type="ORF">A1O5_08257</name>
</gene>
<evidence type="ECO:0000313" key="1">
    <source>
        <dbReference type="EMBL" id="EXJ68464.1"/>
    </source>
</evidence>
<dbReference type="Proteomes" id="UP000019471">
    <property type="component" value="Unassembled WGS sequence"/>
</dbReference>
<dbReference type="HOGENOM" id="CLU_2704618_0_0_1"/>
<dbReference type="GeneID" id="19192957"/>